<organism evidence="1">
    <name type="scientific">Candidatus Kentrum sp. LPFa</name>
    <dbReference type="NCBI Taxonomy" id="2126335"/>
    <lineage>
        <taxon>Bacteria</taxon>
        <taxon>Pseudomonadati</taxon>
        <taxon>Pseudomonadota</taxon>
        <taxon>Gammaproteobacteria</taxon>
        <taxon>Candidatus Kentrum</taxon>
    </lineage>
</organism>
<dbReference type="EMBL" id="CAADFK010000148">
    <property type="protein sequence ID" value="VFK18686.1"/>
    <property type="molecule type" value="Genomic_DNA"/>
</dbReference>
<accession>A0A450WNR8</accession>
<protein>
    <submittedName>
        <fullName evidence="1">Uncharacterized protein</fullName>
    </submittedName>
</protein>
<proteinExistence type="predicted"/>
<sequence length="48" mass="5721">MMQRQVGVRAVLLHHATNKRWGNPPVTLGYRHWTKTPYQGNRMKLFFP</sequence>
<reference evidence="1" key="1">
    <citation type="submission" date="2019-02" db="EMBL/GenBank/DDBJ databases">
        <authorList>
            <person name="Gruber-Vodicka R. H."/>
            <person name="Seah K. B. B."/>
        </authorList>
    </citation>
    <scope>NUCLEOTIDE SEQUENCE</scope>
    <source>
        <strain evidence="1">BECK_S313</strain>
    </source>
</reference>
<name>A0A450WNR8_9GAMM</name>
<evidence type="ECO:0000313" key="1">
    <source>
        <dbReference type="EMBL" id="VFK18686.1"/>
    </source>
</evidence>
<gene>
    <name evidence="1" type="ORF">BECKLPF1236B_GA0070989_11481</name>
</gene>
<dbReference type="AlphaFoldDB" id="A0A450WNR8"/>